<reference evidence="2" key="1">
    <citation type="submission" date="2024-02" db="EMBL/GenBank/DDBJ databases">
        <authorList>
            <consortium name="ELIXIR-Norway"/>
            <consortium name="Elixir Norway"/>
        </authorList>
    </citation>
    <scope>NUCLEOTIDE SEQUENCE</scope>
</reference>
<evidence type="ECO:0000313" key="2">
    <source>
        <dbReference type="EMBL" id="CAK9215191.1"/>
    </source>
</evidence>
<feature type="chain" id="PRO_5045237385" description="Rds1 protein" evidence="1">
    <location>
        <begin position="31"/>
        <end position="265"/>
    </location>
</feature>
<dbReference type="EMBL" id="OZ019894">
    <property type="protein sequence ID" value="CAK9215191.1"/>
    <property type="molecule type" value="Genomic_DNA"/>
</dbReference>
<sequence>MMKSRVLRSDLLRVFATLAMVFVVVVQVDAAVPNYNPLRDPSFGPIPGEDPSYSDYLGVAPPFPGNLSSPILNTTSGTPGLDDVVFQNLLSAEWLVYNVYQQGVELFKASDFINAGFPNTTFDRIAQIRDNEAGHLRVFQDQISNASVVPGPCKYDYGLTGDPAQYLAFATFVELTSMAFVSGLTEQLAKADNYYAVFFHALNTYSVPFNTSTGVVTIPAQIEPLGLLMIAIADEPGAPTAESVLAGPLPILQAPTSLRPYLLGL</sequence>
<keyword evidence="1" id="KW-0732">Signal</keyword>
<protein>
    <recommendedName>
        <fullName evidence="4">Rds1 protein</fullName>
    </recommendedName>
</protein>
<accession>A0ABP0U810</accession>
<organism evidence="2 3">
    <name type="scientific">Sphagnum troendelagicum</name>
    <dbReference type="NCBI Taxonomy" id="128251"/>
    <lineage>
        <taxon>Eukaryota</taxon>
        <taxon>Viridiplantae</taxon>
        <taxon>Streptophyta</taxon>
        <taxon>Embryophyta</taxon>
        <taxon>Bryophyta</taxon>
        <taxon>Sphagnophytina</taxon>
        <taxon>Sphagnopsida</taxon>
        <taxon>Sphagnales</taxon>
        <taxon>Sphagnaceae</taxon>
        <taxon>Sphagnum</taxon>
    </lineage>
</organism>
<evidence type="ECO:0008006" key="4">
    <source>
        <dbReference type="Google" id="ProtNLM"/>
    </source>
</evidence>
<gene>
    <name evidence="2" type="ORF">CSSPTR1EN2_LOCUS12608</name>
</gene>
<evidence type="ECO:0000313" key="3">
    <source>
        <dbReference type="Proteomes" id="UP001497512"/>
    </source>
</evidence>
<name>A0ABP0U810_9BRYO</name>
<evidence type="ECO:0000256" key="1">
    <source>
        <dbReference type="SAM" id="SignalP"/>
    </source>
</evidence>
<dbReference type="Proteomes" id="UP001497512">
    <property type="component" value="Chromosome 2"/>
</dbReference>
<feature type="signal peptide" evidence="1">
    <location>
        <begin position="1"/>
        <end position="30"/>
    </location>
</feature>
<keyword evidence="3" id="KW-1185">Reference proteome</keyword>
<dbReference type="Pfam" id="PF13668">
    <property type="entry name" value="Ferritin_2"/>
    <property type="match status" value="1"/>
</dbReference>
<proteinExistence type="predicted"/>